<reference evidence="7 8" key="1">
    <citation type="submission" date="2010-11" db="EMBL/GenBank/DDBJ databases">
        <title>The complete genome of Thermotoga thermarum DSM 5069.</title>
        <authorList>
            <consortium name="US DOE Joint Genome Institute (JGI-PGF)"/>
            <person name="Lucas S."/>
            <person name="Copeland A."/>
            <person name="Lapidus A."/>
            <person name="Bruce D."/>
            <person name="Goodwin L."/>
            <person name="Pitluck S."/>
            <person name="Kyrpides N."/>
            <person name="Mavromatis K."/>
            <person name="Ivanova N."/>
            <person name="Zeytun A."/>
            <person name="Brettin T."/>
            <person name="Detter J.C."/>
            <person name="Tapia R."/>
            <person name="Han C."/>
            <person name="Land M."/>
            <person name="Hauser L."/>
            <person name="Markowitz V."/>
            <person name="Cheng J.-F."/>
            <person name="Hugenholtz P."/>
            <person name="Woyke T."/>
            <person name="Wu D."/>
            <person name="Spring S."/>
            <person name="Schroeder M."/>
            <person name="Brambilla E."/>
            <person name="Klenk H.-P."/>
            <person name="Eisen J.A."/>
        </authorList>
    </citation>
    <scope>NUCLEOTIDE SEQUENCE [LARGE SCALE GENOMIC DNA]</scope>
    <source>
        <strain evidence="7 8">DSM 5069</strain>
    </source>
</reference>
<dbReference type="Gene3D" id="3.30.1390.20">
    <property type="entry name" value="Ribosomal protein L30, ferredoxin-like fold domain"/>
    <property type="match status" value="1"/>
</dbReference>
<dbReference type="AlphaFoldDB" id="F7YX40"/>
<sequence>MAKLEIELVKSPIGYKPDQRSTVKALGLRKIRDKVVKDDTPQIRGMIEKIKHLVRVREIEKGE</sequence>
<dbReference type="GO" id="GO:0006412">
    <property type="term" value="P:translation"/>
    <property type="evidence" value="ECO:0007669"/>
    <property type="project" value="UniProtKB-UniRule"/>
</dbReference>
<comment type="subunit">
    <text evidence="2 5">Part of the 50S ribosomal subunit.</text>
</comment>
<dbReference type="STRING" id="688269.Theth_0726"/>
<dbReference type="InterPro" id="IPR036919">
    <property type="entry name" value="Ribo_uL30_ferredoxin-like_sf"/>
</dbReference>
<dbReference type="PATRIC" id="fig|688269.3.peg.750"/>
<dbReference type="NCBIfam" id="TIGR01308">
    <property type="entry name" value="rpmD_bact"/>
    <property type="match status" value="1"/>
</dbReference>
<feature type="domain" description="Large ribosomal subunit protein uL30-like ferredoxin-like fold" evidence="6">
    <location>
        <begin position="5"/>
        <end position="54"/>
    </location>
</feature>
<dbReference type="PIRSF" id="PIRSF002211">
    <property type="entry name" value="Ribosomal_L30_bac-type"/>
    <property type="match status" value="1"/>
</dbReference>
<organism evidence="7 8">
    <name type="scientific">Pseudothermotoga thermarum DSM 5069</name>
    <dbReference type="NCBI Taxonomy" id="688269"/>
    <lineage>
        <taxon>Bacteria</taxon>
        <taxon>Thermotogati</taxon>
        <taxon>Thermotogota</taxon>
        <taxon>Thermotogae</taxon>
        <taxon>Thermotogales</taxon>
        <taxon>Thermotogaceae</taxon>
        <taxon>Pseudothermotoga</taxon>
    </lineage>
</organism>
<evidence type="ECO:0000313" key="7">
    <source>
        <dbReference type="EMBL" id="AEH50811.1"/>
    </source>
</evidence>
<dbReference type="FunFam" id="3.30.1390.20:FF:000001">
    <property type="entry name" value="50S ribosomal protein L30"/>
    <property type="match status" value="1"/>
</dbReference>
<dbReference type="GO" id="GO:0022625">
    <property type="term" value="C:cytosolic large ribosomal subunit"/>
    <property type="evidence" value="ECO:0007669"/>
    <property type="project" value="TreeGrafter"/>
</dbReference>
<protein>
    <recommendedName>
        <fullName evidence="5">Large ribosomal subunit protein uL30</fullName>
    </recommendedName>
</protein>
<evidence type="ECO:0000259" key="6">
    <source>
        <dbReference type="Pfam" id="PF00327"/>
    </source>
</evidence>
<proteinExistence type="inferred from homology"/>
<evidence type="ECO:0000256" key="5">
    <source>
        <dbReference type="HAMAP-Rule" id="MF_01371"/>
    </source>
</evidence>
<name>F7YX40_9THEM</name>
<dbReference type="PANTHER" id="PTHR15892:SF2">
    <property type="entry name" value="LARGE RIBOSOMAL SUBUNIT PROTEIN UL30M"/>
    <property type="match status" value="1"/>
</dbReference>
<dbReference type="InterPro" id="IPR016082">
    <property type="entry name" value="Ribosomal_uL30_ferredoxin-like"/>
</dbReference>
<dbReference type="HAMAP" id="MF_01371_B">
    <property type="entry name" value="Ribosomal_uL30_B"/>
    <property type="match status" value="1"/>
</dbReference>
<evidence type="ECO:0000256" key="3">
    <source>
        <dbReference type="ARBA" id="ARBA00022980"/>
    </source>
</evidence>
<evidence type="ECO:0000256" key="2">
    <source>
        <dbReference type="ARBA" id="ARBA00011838"/>
    </source>
</evidence>
<dbReference type="InterPro" id="IPR005996">
    <property type="entry name" value="Ribosomal_uL30_bac-type"/>
</dbReference>
<gene>
    <name evidence="5" type="primary">rpmD</name>
    <name evidence="7" type="ORF">Theth_0726</name>
</gene>
<dbReference type="PANTHER" id="PTHR15892">
    <property type="entry name" value="MITOCHONDRIAL RIBOSOMAL PROTEIN L30"/>
    <property type="match status" value="1"/>
</dbReference>
<dbReference type="HOGENOM" id="CLU_131047_2_1_0"/>
<keyword evidence="3 5" id="KW-0689">Ribosomal protein</keyword>
<dbReference type="KEGG" id="tta:Theth_0726"/>
<evidence type="ECO:0000256" key="4">
    <source>
        <dbReference type="ARBA" id="ARBA00023274"/>
    </source>
</evidence>
<keyword evidence="4 5" id="KW-0687">Ribonucleoprotein</keyword>
<accession>F7YX40</accession>
<dbReference type="GO" id="GO:0003735">
    <property type="term" value="F:structural constituent of ribosome"/>
    <property type="evidence" value="ECO:0007669"/>
    <property type="project" value="InterPro"/>
</dbReference>
<evidence type="ECO:0000313" key="8">
    <source>
        <dbReference type="Proteomes" id="UP000006804"/>
    </source>
</evidence>
<dbReference type="CDD" id="cd01658">
    <property type="entry name" value="Ribosomal_L30"/>
    <property type="match status" value="1"/>
</dbReference>
<dbReference type="OrthoDB" id="9812790at2"/>
<dbReference type="RefSeq" id="WP_013932033.1">
    <property type="nucleotide sequence ID" value="NC_015707.1"/>
</dbReference>
<dbReference type="eggNOG" id="COG1841">
    <property type="taxonomic scope" value="Bacteria"/>
</dbReference>
<keyword evidence="8" id="KW-1185">Reference proteome</keyword>
<dbReference type="Pfam" id="PF00327">
    <property type="entry name" value="Ribosomal_L30"/>
    <property type="match status" value="1"/>
</dbReference>
<dbReference type="Proteomes" id="UP000006804">
    <property type="component" value="Chromosome"/>
</dbReference>
<comment type="similarity">
    <text evidence="1 5">Belongs to the universal ribosomal protein uL30 family.</text>
</comment>
<dbReference type="EMBL" id="CP002351">
    <property type="protein sequence ID" value="AEH50811.1"/>
    <property type="molecule type" value="Genomic_DNA"/>
</dbReference>
<dbReference type="SUPFAM" id="SSF55129">
    <property type="entry name" value="Ribosomal protein L30p/L7e"/>
    <property type="match status" value="1"/>
</dbReference>
<evidence type="ECO:0000256" key="1">
    <source>
        <dbReference type="ARBA" id="ARBA00007594"/>
    </source>
</evidence>